<evidence type="ECO:0000313" key="1">
    <source>
        <dbReference type="EMBL" id="KAH8007817.1"/>
    </source>
</evidence>
<comment type="caution">
    <text evidence="1">The sequence shown here is derived from an EMBL/GenBank/DDBJ whole genome shotgun (WGS) entry which is preliminary data.</text>
</comment>
<dbReference type="Proteomes" id="UP000827872">
    <property type="component" value="Linkage Group LG06"/>
</dbReference>
<reference evidence="1" key="1">
    <citation type="submission" date="2021-08" db="EMBL/GenBank/DDBJ databases">
        <title>The first chromosome-level gecko genome reveals the dynamic sex chromosomes of Neotropical dwarf geckos (Sphaerodactylidae: Sphaerodactylus).</title>
        <authorList>
            <person name="Pinto B.J."/>
            <person name="Keating S.E."/>
            <person name="Gamble T."/>
        </authorList>
    </citation>
    <scope>NUCLEOTIDE SEQUENCE</scope>
    <source>
        <strain evidence="1">TG3544</strain>
    </source>
</reference>
<proteinExistence type="predicted"/>
<evidence type="ECO:0000313" key="2">
    <source>
        <dbReference type="Proteomes" id="UP000827872"/>
    </source>
</evidence>
<gene>
    <name evidence="1" type="ORF">K3G42_026058</name>
</gene>
<sequence>MYDWPKVIEKVVYGRAEILTWIPWLLVSHFSHYTTLAQKSVLSICETTLTQQRSPRMHTLSRDGQAPSSLLTYSFRTTVFGAFWELKFPKAPNTVAWNEYVSTEDVRTEVPRTLSCCGGRG</sequence>
<protein>
    <submittedName>
        <fullName evidence="1">Uncharacterized protein</fullName>
    </submittedName>
</protein>
<accession>A0ACB8FRB0</accession>
<name>A0ACB8FRB0_9SAUR</name>
<organism evidence="1 2">
    <name type="scientific">Sphaerodactylus townsendi</name>
    <dbReference type="NCBI Taxonomy" id="933632"/>
    <lineage>
        <taxon>Eukaryota</taxon>
        <taxon>Metazoa</taxon>
        <taxon>Chordata</taxon>
        <taxon>Craniata</taxon>
        <taxon>Vertebrata</taxon>
        <taxon>Euteleostomi</taxon>
        <taxon>Lepidosauria</taxon>
        <taxon>Squamata</taxon>
        <taxon>Bifurcata</taxon>
        <taxon>Gekkota</taxon>
        <taxon>Sphaerodactylidae</taxon>
        <taxon>Sphaerodactylus</taxon>
    </lineage>
</organism>
<dbReference type="EMBL" id="CM037619">
    <property type="protein sequence ID" value="KAH8007817.1"/>
    <property type="molecule type" value="Genomic_DNA"/>
</dbReference>
<keyword evidence="2" id="KW-1185">Reference proteome</keyword>